<keyword evidence="6 8" id="KW-0539">Nucleus</keyword>
<evidence type="ECO:0000256" key="3">
    <source>
        <dbReference type="ARBA" id="ARBA00015316"/>
    </source>
</evidence>
<evidence type="ECO:0000256" key="6">
    <source>
        <dbReference type="ARBA" id="ARBA00023242"/>
    </source>
</evidence>
<proteinExistence type="inferred from homology"/>
<evidence type="ECO:0000313" key="9">
    <source>
        <dbReference type="EMBL" id="PGH05818.1"/>
    </source>
</evidence>
<evidence type="ECO:0000256" key="5">
    <source>
        <dbReference type="ARBA" id="ARBA00022694"/>
    </source>
</evidence>
<evidence type="ECO:0000256" key="7">
    <source>
        <dbReference type="ARBA" id="ARBA00025043"/>
    </source>
</evidence>
<evidence type="ECO:0000256" key="1">
    <source>
        <dbReference type="ARBA" id="ARBA00004123"/>
    </source>
</evidence>
<dbReference type="STRING" id="1447883.A0A2B7XAZ4"/>
<dbReference type="Proteomes" id="UP000224634">
    <property type="component" value="Unassembled WGS sequence"/>
</dbReference>
<organism evidence="9 10">
    <name type="scientific">Polytolypa hystricis (strain UAMH7299)</name>
    <dbReference type="NCBI Taxonomy" id="1447883"/>
    <lineage>
        <taxon>Eukaryota</taxon>
        <taxon>Fungi</taxon>
        <taxon>Dikarya</taxon>
        <taxon>Ascomycota</taxon>
        <taxon>Pezizomycotina</taxon>
        <taxon>Eurotiomycetes</taxon>
        <taxon>Eurotiomycetidae</taxon>
        <taxon>Onygenales</taxon>
        <taxon>Onygenales incertae sedis</taxon>
        <taxon>Polytolypa</taxon>
    </lineage>
</organism>
<dbReference type="AlphaFoldDB" id="A0A2B7XAZ4"/>
<dbReference type="GO" id="GO:0005634">
    <property type="term" value="C:nucleus"/>
    <property type="evidence" value="ECO:0007669"/>
    <property type="project" value="UniProtKB-SubCell"/>
</dbReference>
<dbReference type="SUPFAM" id="SSF143870">
    <property type="entry name" value="PF0523-like"/>
    <property type="match status" value="1"/>
</dbReference>
<keyword evidence="5" id="KW-0819">tRNA processing</keyword>
<dbReference type="Gene3D" id="3.30.2380.10">
    <property type="entry name" value="CGI121/TPRKB"/>
    <property type="match status" value="1"/>
</dbReference>
<sequence>MASLKTISLAPLNPSYPVHVALYRDLQNAPFLRQQLISGNSDFEYAFIDARMVLSCNHILAAIYRAVQDYTHKRLKSNNVHSEIVFALSPNNNIAEAFRKFGITDATKDLLVVKASTAPEITHDTVAQHLEKAIEGIPCEFNDENLHATSRYDEIKKIYKLNSMNVKLPHKPDGVSVGPAAGSAEEIDGLRRIETSILGSIALRGAN</sequence>
<dbReference type="InterPro" id="IPR013926">
    <property type="entry name" value="CGI121/TPRKB"/>
</dbReference>
<dbReference type="GO" id="GO:0002949">
    <property type="term" value="P:tRNA threonylcarbamoyladenosine modification"/>
    <property type="evidence" value="ECO:0007669"/>
    <property type="project" value="TreeGrafter"/>
</dbReference>
<comment type="subcellular location">
    <subcellularLocation>
        <location evidence="1">Nucleus</location>
    </subcellularLocation>
</comment>
<dbReference type="EMBL" id="PDNA01000184">
    <property type="protein sequence ID" value="PGH05818.1"/>
    <property type="molecule type" value="Genomic_DNA"/>
</dbReference>
<gene>
    <name evidence="9" type="ORF">AJ80_08266</name>
</gene>
<evidence type="ECO:0000256" key="4">
    <source>
        <dbReference type="ARBA" id="ARBA00016009"/>
    </source>
</evidence>
<comment type="function">
    <text evidence="7">Component of the EKC/KEOPS complex that is required for the formation of a threonylcarbamoyl group on adenosine at position 37 (t(6)A37) in tRNAs that read codons beginning with adenine. The complex is probably involved in the transfer of the threonylcarbamoyl moiety of threonylcarbamoyl-AMP (TC-AMP) to the N6 group of A37. CGI121 acts as an allosteric effector that regulates the t(6)A activity of the complex. The EKC/KEOPS complex also promotes both telomere uncapping and telomere elongation. The complex is required for efficient recruitment of transcriptional coactivators. CGI121 is not required for tRNA modification.</text>
</comment>
<dbReference type="GO" id="GO:0000408">
    <property type="term" value="C:EKC/KEOPS complex"/>
    <property type="evidence" value="ECO:0007669"/>
    <property type="project" value="TreeGrafter"/>
</dbReference>
<accession>A0A2B7XAZ4</accession>
<dbReference type="InterPro" id="IPR036504">
    <property type="entry name" value="CGI121/TPRKB_sf"/>
</dbReference>
<dbReference type="Pfam" id="PF08617">
    <property type="entry name" value="CGI-121"/>
    <property type="match status" value="1"/>
</dbReference>
<name>A0A2B7XAZ4_POLH7</name>
<protein>
    <recommendedName>
        <fullName evidence="4">EKC/KEOPS complex subunit CGI121</fullName>
    </recommendedName>
    <alternativeName>
        <fullName evidence="3">EKC/KEOPS complex subunit cgi121</fullName>
    </alternativeName>
</protein>
<evidence type="ECO:0000313" key="10">
    <source>
        <dbReference type="Proteomes" id="UP000224634"/>
    </source>
</evidence>
<evidence type="ECO:0000256" key="8">
    <source>
        <dbReference type="RuleBase" id="RU004398"/>
    </source>
</evidence>
<comment type="similarity">
    <text evidence="2 8">Belongs to the CGI121/TPRKB family.</text>
</comment>
<keyword evidence="10" id="KW-1185">Reference proteome</keyword>
<comment type="caution">
    <text evidence="9">The sequence shown here is derived from an EMBL/GenBank/DDBJ whole genome shotgun (WGS) entry which is preliminary data.</text>
</comment>
<dbReference type="PANTHER" id="PTHR15840:SF10">
    <property type="entry name" value="EKC_KEOPS COMPLEX SUBUNIT TPRKB"/>
    <property type="match status" value="1"/>
</dbReference>
<dbReference type="GO" id="GO:0005829">
    <property type="term" value="C:cytosol"/>
    <property type="evidence" value="ECO:0007669"/>
    <property type="project" value="TreeGrafter"/>
</dbReference>
<reference evidence="9 10" key="1">
    <citation type="submission" date="2017-10" db="EMBL/GenBank/DDBJ databases">
        <title>Comparative genomics in systemic dimorphic fungi from Ajellomycetaceae.</title>
        <authorList>
            <person name="Munoz J.F."/>
            <person name="Mcewen J.G."/>
            <person name="Clay O.K."/>
            <person name="Cuomo C.A."/>
        </authorList>
    </citation>
    <scope>NUCLEOTIDE SEQUENCE [LARGE SCALE GENOMIC DNA]</scope>
    <source>
        <strain evidence="9 10">UAMH7299</strain>
    </source>
</reference>
<evidence type="ECO:0000256" key="2">
    <source>
        <dbReference type="ARBA" id="ARBA00005546"/>
    </source>
</evidence>
<dbReference type="PANTHER" id="PTHR15840">
    <property type="entry name" value="CGI-121 FAMILY MEMBER"/>
    <property type="match status" value="1"/>
</dbReference>
<dbReference type="OrthoDB" id="329139at2759"/>